<keyword evidence="9" id="KW-0472">Membrane</keyword>
<keyword evidence="6" id="KW-0902">Two-component regulatory system</keyword>
<evidence type="ECO:0000259" key="10">
    <source>
        <dbReference type="PROSITE" id="PS50109"/>
    </source>
</evidence>
<dbReference type="EMBL" id="CP000774">
    <property type="protein sequence ID" value="ABS62054.1"/>
    <property type="molecule type" value="Genomic_DNA"/>
</dbReference>
<dbReference type="GO" id="GO:0000155">
    <property type="term" value="F:phosphorelay sensor kinase activity"/>
    <property type="evidence" value="ECO:0007669"/>
    <property type="project" value="InterPro"/>
</dbReference>
<dbReference type="SUPFAM" id="SSF47226">
    <property type="entry name" value="Histidine-containing phosphotransfer domain, HPT domain"/>
    <property type="match status" value="1"/>
</dbReference>
<dbReference type="InterPro" id="IPR036890">
    <property type="entry name" value="HATPase_C_sf"/>
</dbReference>
<dbReference type="Pfam" id="PF02518">
    <property type="entry name" value="HATPase_c"/>
    <property type="match status" value="1"/>
</dbReference>
<reference evidence="11 12" key="1">
    <citation type="journal article" date="2011" name="Stand. Genomic Sci.">
        <title>Complete genome sequence of Parvibaculum lavamentivorans type strain (DS-1(T)).</title>
        <authorList>
            <person name="Schleheck D."/>
            <person name="Weiss M."/>
            <person name="Pitluck S."/>
            <person name="Bruce D."/>
            <person name="Land M.L."/>
            <person name="Han S."/>
            <person name="Saunders E."/>
            <person name="Tapia R."/>
            <person name="Detter C."/>
            <person name="Brettin T."/>
            <person name="Han J."/>
            <person name="Woyke T."/>
            <person name="Goodwin L."/>
            <person name="Pennacchio L."/>
            <person name="Nolan M."/>
            <person name="Cook A.M."/>
            <person name="Kjelleberg S."/>
            <person name="Thomas T."/>
        </authorList>
    </citation>
    <scope>NUCLEOTIDE SEQUENCE [LARGE SCALE GENOMIC DNA]</scope>
    <source>
        <strain evidence="12">DS-1 / DSM 13023 / NCIMB 13966</strain>
    </source>
</reference>
<dbReference type="InterPro" id="IPR003594">
    <property type="entry name" value="HATPase_dom"/>
</dbReference>
<keyword evidence="3" id="KW-0597">Phosphoprotein</keyword>
<dbReference type="PANTHER" id="PTHR43047">
    <property type="entry name" value="TWO-COMPONENT HISTIDINE PROTEIN KINASE"/>
    <property type="match status" value="1"/>
</dbReference>
<keyword evidence="5 11" id="KW-0418">Kinase</keyword>
<dbReference type="InterPro" id="IPR036097">
    <property type="entry name" value="HisK_dim/P_sf"/>
</dbReference>
<evidence type="ECO:0000256" key="1">
    <source>
        <dbReference type="ARBA" id="ARBA00000085"/>
    </source>
</evidence>
<dbReference type="PROSITE" id="PS50109">
    <property type="entry name" value="HIS_KIN"/>
    <property type="match status" value="1"/>
</dbReference>
<dbReference type="Gene3D" id="1.10.287.130">
    <property type="match status" value="1"/>
</dbReference>
<dbReference type="InterPro" id="IPR004358">
    <property type="entry name" value="Sig_transdc_His_kin-like_C"/>
</dbReference>
<evidence type="ECO:0000313" key="12">
    <source>
        <dbReference type="Proteomes" id="UP000006377"/>
    </source>
</evidence>
<dbReference type="CDD" id="cd16922">
    <property type="entry name" value="HATPase_EvgS-ArcB-TorS-like"/>
    <property type="match status" value="1"/>
</dbReference>
<dbReference type="InterPro" id="IPR003661">
    <property type="entry name" value="HisK_dim/P_dom"/>
</dbReference>
<dbReference type="CDD" id="cd00082">
    <property type="entry name" value="HisKA"/>
    <property type="match status" value="1"/>
</dbReference>
<dbReference type="eggNOG" id="COG2198">
    <property type="taxonomic scope" value="Bacteria"/>
</dbReference>
<keyword evidence="9" id="KW-1133">Transmembrane helix</keyword>
<feature type="coiled-coil region" evidence="7">
    <location>
        <begin position="264"/>
        <end position="301"/>
    </location>
</feature>
<protein>
    <recommendedName>
        <fullName evidence="2">histidine kinase</fullName>
        <ecNumber evidence="2">2.7.13.3</ecNumber>
    </recommendedName>
</protein>
<name>A7HQ71_PARL1</name>
<evidence type="ECO:0000256" key="9">
    <source>
        <dbReference type="SAM" id="Phobius"/>
    </source>
</evidence>
<accession>A7HQ71</accession>
<dbReference type="PRINTS" id="PR00344">
    <property type="entry name" value="BCTRLSENSOR"/>
</dbReference>
<dbReference type="Gene3D" id="1.20.120.160">
    <property type="entry name" value="HPT domain"/>
    <property type="match status" value="1"/>
</dbReference>
<dbReference type="SUPFAM" id="SSF55874">
    <property type="entry name" value="ATPase domain of HSP90 chaperone/DNA topoisomerase II/histidine kinase"/>
    <property type="match status" value="1"/>
</dbReference>
<dbReference type="eggNOG" id="COG4251">
    <property type="taxonomic scope" value="Bacteria"/>
</dbReference>
<feature type="region of interest" description="Disordered" evidence="8">
    <location>
        <begin position="1"/>
        <end position="62"/>
    </location>
</feature>
<feature type="transmembrane region" description="Helical" evidence="9">
    <location>
        <begin position="150"/>
        <end position="168"/>
    </location>
</feature>
<evidence type="ECO:0000256" key="4">
    <source>
        <dbReference type="ARBA" id="ARBA00022679"/>
    </source>
</evidence>
<sequence>MHILSSTRRQNRRSAGPGGPPGRAKSQQIAAERREIQKLTTEADRPAGTEAGQPQEAVFPGTVRRNPPIETRIVAEQVKLLLSLGEASRWTIFGGILVVGLAFYQTAPIWATAVVAAIQLIAQFAFDRVRAGFNADPDNVEHAPKWAHRYALVTLISGATWGVGALLWLPDSSFAHEVFYMAVLAALVMATAVSRATYPPAVIYYTLSSCLPAVIMFATRGDALSVAAVLLALMFFATIMGWTRRINEGYREAFRLRFENADLVERMARAHAATEQRRRDAEEAEARAKAAMQAKQEFLDIISHEVREPLDGLRNMALYLGDEAVNETQIKIAASIEETSQLLRRLVDDMIDFSEIESKSLELKPRSFDPVELTASVVRMMRHQAVTRGLSLELDVAPGIDALMTADADRLRQVLSNLIGNAIKFTYQGGVVVRVASLKTPGGETVFRFSVTDTGPGLAEDARARLFEAFTQGADARDYRFSGQTAGVGLGLPISERLVRLMGGHIDVDSTVGQGSTFWFLLPSETGGAREYFAALCDEARPDGTAKPERLIDHDHLYELERRLGGHHITDHLVTGLQRVLALHRDIEQARSSGNGAALAEGALSLKTAAADLGLTAIATVADNIGTAAGQGEQEAAMREVPRLQQKIAATWRELAKVYPSLAA</sequence>
<dbReference type="SUPFAM" id="SSF47384">
    <property type="entry name" value="Homodimeric domain of signal transducing histidine kinase"/>
    <property type="match status" value="1"/>
</dbReference>
<feature type="domain" description="Histidine kinase" evidence="10">
    <location>
        <begin position="301"/>
        <end position="526"/>
    </location>
</feature>
<dbReference type="FunFam" id="3.30.565.10:FF:000010">
    <property type="entry name" value="Sensor histidine kinase RcsC"/>
    <property type="match status" value="1"/>
</dbReference>
<evidence type="ECO:0000256" key="6">
    <source>
        <dbReference type="ARBA" id="ARBA00023012"/>
    </source>
</evidence>
<evidence type="ECO:0000256" key="8">
    <source>
        <dbReference type="SAM" id="MobiDB-lite"/>
    </source>
</evidence>
<keyword evidence="7" id="KW-0175">Coiled coil</keyword>
<keyword evidence="9" id="KW-0812">Transmembrane</keyword>
<proteinExistence type="predicted"/>
<evidence type="ECO:0000256" key="3">
    <source>
        <dbReference type="ARBA" id="ARBA00022553"/>
    </source>
</evidence>
<dbReference type="Pfam" id="PF00512">
    <property type="entry name" value="HisKA"/>
    <property type="match status" value="1"/>
</dbReference>
<keyword evidence="4 11" id="KW-0808">Transferase</keyword>
<feature type="transmembrane region" description="Helical" evidence="9">
    <location>
        <begin position="224"/>
        <end position="242"/>
    </location>
</feature>
<organism evidence="11 12">
    <name type="scientific">Parvibaculum lavamentivorans (strain DS-1 / DSM 13023 / NCIMB 13966)</name>
    <dbReference type="NCBI Taxonomy" id="402881"/>
    <lineage>
        <taxon>Bacteria</taxon>
        <taxon>Pseudomonadati</taxon>
        <taxon>Pseudomonadota</taxon>
        <taxon>Alphaproteobacteria</taxon>
        <taxon>Hyphomicrobiales</taxon>
        <taxon>Parvibaculaceae</taxon>
        <taxon>Parvibaculum</taxon>
    </lineage>
</organism>
<dbReference type="SMART" id="SM00388">
    <property type="entry name" value="HisKA"/>
    <property type="match status" value="1"/>
</dbReference>
<feature type="transmembrane region" description="Helical" evidence="9">
    <location>
        <begin position="174"/>
        <end position="194"/>
    </location>
</feature>
<feature type="transmembrane region" description="Helical" evidence="9">
    <location>
        <begin position="201"/>
        <end position="218"/>
    </location>
</feature>
<dbReference type="EC" id="2.7.13.3" evidence="2"/>
<evidence type="ECO:0000256" key="5">
    <source>
        <dbReference type="ARBA" id="ARBA00022777"/>
    </source>
</evidence>
<dbReference type="InterPro" id="IPR005467">
    <property type="entry name" value="His_kinase_dom"/>
</dbReference>
<dbReference type="Gene3D" id="3.30.565.10">
    <property type="entry name" value="Histidine kinase-like ATPase, C-terminal domain"/>
    <property type="match status" value="1"/>
</dbReference>
<dbReference type="HOGENOM" id="CLU_422552_0_0_5"/>
<dbReference type="SMART" id="SM00387">
    <property type="entry name" value="HATPase_c"/>
    <property type="match status" value="1"/>
</dbReference>
<comment type="catalytic activity">
    <reaction evidence="1">
        <text>ATP + protein L-histidine = ADP + protein N-phospho-L-histidine.</text>
        <dbReference type="EC" id="2.7.13.3"/>
    </reaction>
</comment>
<dbReference type="STRING" id="402881.Plav_0431"/>
<dbReference type="InterPro" id="IPR036641">
    <property type="entry name" value="HPT_dom_sf"/>
</dbReference>
<evidence type="ECO:0000256" key="2">
    <source>
        <dbReference type="ARBA" id="ARBA00012438"/>
    </source>
</evidence>
<dbReference type="Proteomes" id="UP000006377">
    <property type="component" value="Chromosome"/>
</dbReference>
<dbReference type="AlphaFoldDB" id="A7HQ71"/>
<feature type="compositionally biased region" description="Basic and acidic residues" evidence="8">
    <location>
        <begin position="31"/>
        <end position="47"/>
    </location>
</feature>
<evidence type="ECO:0000313" key="11">
    <source>
        <dbReference type="EMBL" id="ABS62054.1"/>
    </source>
</evidence>
<evidence type="ECO:0000256" key="7">
    <source>
        <dbReference type="SAM" id="Coils"/>
    </source>
</evidence>
<gene>
    <name evidence="11" type="ordered locus">Plav_0431</name>
</gene>
<dbReference type="KEGG" id="pla:Plav_0431"/>
<keyword evidence="12" id="KW-1185">Reference proteome</keyword>